<organism evidence="4">
    <name type="scientific">Oryza meridionalis</name>
    <dbReference type="NCBI Taxonomy" id="40149"/>
    <lineage>
        <taxon>Eukaryota</taxon>
        <taxon>Viridiplantae</taxon>
        <taxon>Streptophyta</taxon>
        <taxon>Embryophyta</taxon>
        <taxon>Tracheophyta</taxon>
        <taxon>Spermatophyta</taxon>
        <taxon>Magnoliopsida</taxon>
        <taxon>Liliopsida</taxon>
        <taxon>Poales</taxon>
        <taxon>Poaceae</taxon>
        <taxon>BOP clade</taxon>
        <taxon>Oryzoideae</taxon>
        <taxon>Oryzeae</taxon>
        <taxon>Oryzinae</taxon>
        <taxon>Oryza</taxon>
    </lineage>
</organism>
<feature type="compositionally biased region" description="Polar residues" evidence="1">
    <location>
        <begin position="1"/>
        <end position="10"/>
    </location>
</feature>
<dbReference type="InterPro" id="IPR005135">
    <property type="entry name" value="Endo/exonuclease/phosphatase"/>
</dbReference>
<keyword evidence="5" id="KW-1185">Reference proteome</keyword>
<dbReference type="PANTHER" id="PTHR34303">
    <property type="entry name" value="OS01G0890400 PROTEIN-RELATED"/>
    <property type="match status" value="1"/>
</dbReference>
<dbReference type="Pfam" id="PF13966">
    <property type="entry name" value="zf-RVT"/>
    <property type="match status" value="1"/>
</dbReference>
<reference evidence="4" key="1">
    <citation type="submission" date="2015-04" db="UniProtKB">
        <authorList>
            <consortium name="EnsemblPlants"/>
        </authorList>
    </citation>
    <scope>IDENTIFICATION</scope>
</reference>
<dbReference type="SUPFAM" id="SSF56219">
    <property type="entry name" value="DNase I-like"/>
    <property type="match status" value="1"/>
</dbReference>
<feature type="region of interest" description="Disordered" evidence="1">
    <location>
        <begin position="106"/>
        <end position="160"/>
    </location>
</feature>
<dbReference type="Gene3D" id="3.60.10.10">
    <property type="entry name" value="Endonuclease/exonuclease/phosphatase"/>
    <property type="match status" value="1"/>
</dbReference>
<dbReference type="GO" id="GO:0003824">
    <property type="term" value="F:catalytic activity"/>
    <property type="evidence" value="ECO:0007669"/>
    <property type="project" value="InterPro"/>
</dbReference>
<dbReference type="STRING" id="40149.A0A0E0D6M1"/>
<feature type="domain" description="Endonuclease/exonuclease/phosphatase" evidence="2">
    <location>
        <begin position="454"/>
        <end position="651"/>
    </location>
</feature>
<dbReference type="EnsemblPlants" id="OMERI03G30790.1">
    <property type="protein sequence ID" value="OMERI03G30790.1"/>
    <property type="gene ID" value="OMERI03G30790"/>
</dbReference>
<dbReference type="Gramene" id="OMERI03G30790.1">
    <property type="protein sequence ID" value="OMERI03G30790.1"/>
    <property type="gene ID" value="OMERI03G30790"/>
</dbReference>
<dbReference type="InterPro" id="IPR026960">
    <property type="entry name" value="RVT-Znf"/>
</dbReference>
<feature type="region of interest" description="Disordered" evidence="1">
    <location>
        <begin position="1"/>
        <end position="22"/>
    </location>
</feature>
<evidence type="ECO:0000256" key="1">
    <source>
        <dbReference type="SAM" id="MobiDB-lite"/>
    </source>
</evidence>
<name>A0A0E0D6M1_9ORYZ</name>
<feature type="compositionally biased region" description="Basic and acidic residues" evidence="1">
    <location>
        <begin position="412"/>
        <end position="432"/>
    </location>
</feature>
<proteinExistence type="predicted"/>
<evidence type="ECO:0000313" key="4">
    <source>
        <dbReference type="EnsemblPlants" id="OMERI03G30790.1"/>
    </source>
</evidence>
<evidence type="ECO:0000259" key="2">
    <source>
        <dbReference type="Pfam" id="PF03372"/>
    </source>
</evidence>
<dbReference type="PANTHER" id="PTHR34303:SF8">
    <property type="entry name" value="OS09G0372600 PROTEIN"/>
    <property type="match status" value="1"/>
</dbReference>
<evidence type="ECO:0000259" key="3">
    <source>
        <dbReference type="Pfam" id="PF13966"/>
    </source>
</evidence>
<dbReference type="Pfam" id="PF03372">
    <property type="entry name" value="Exo_endo_phos"/>
    <property type="match status" value="1"/>
</dbReference>
<reference evidence="4" key="2">
    <citation type="submission" date="2018-05" db="EMBL/GenBank/DDBJ databases">
        <title>OmerRS3 (Oryza meridionalis Reference Sequence Version 3).</title>
        <authorList>
            <person name="Zhang J."/>
            <person name="Kudrna D."/>
            <person name="Lee S."/>
            <person name="Talag J."/>
            <person name="Welchert J."/>
            <person name="Wing R.A."/>
        </authorList>
    </citation>
    <scope>NUCLEOTIDE SEQUENCE [LARGE SCALE GENOMIC DNA]</scope>
    <source>
        <strain evidence="4">cv. OR44</strain>
    </source>
</reference>
<dbReference type="Proteomes" id="UP000008021">
    <property type="component" value="Chromosome 3"/>
</dbReference>
<dbReference type="HOGENOM" id="CLU_259074_0_0_1"/>
<feature type="region of interest" description="Disordered" evidence="1">
    <location>
        <begin position="397"/>
        <end position="437"/>
    </location>
</feature>
<feature type="domain" description="Reverse transcriptase zinc-binding" evidence="3">
    <location>
        <begin position="1151"/>
        <end position="1233"/>
    </location>
</feature>
<sequence length="1331" mass="148992">MASSLPQPTKFSAPAVGETSIAQPATQEAPDFWDSEDSFGLHHLFAQAALAHPCLTILAAHRTAVPMAGSSRQKGKSPLAIVGAAVPLRISEPDEVKDIFVCHSSSSDRPVQSARPGPPGFIVGSRSPPPSGGPHVSPRGTVLPRPIKPTGAASSESSEEVESGNISLAATPIPALLNPAFAELLRLYLEHYNAYAPFADMRITAHYASAFLFPAAPDPSRIIWDAMRDYLPGLHFTLNPAGRGAMFLRFSTPEERDTAVEFPGTLEAGGHILVLEKPEENETRFHQPLDQLTELEVTDWPPEHRIPGRIRNLFLGAAFVVEIDDECVYGDDMSALCMVVQLYLGQPVLPAMFVWLRNVLAPLPAPLPQTVPANQQPAPSIQITEIEEEFEDRYSVNDPRETFDLDPGQEFTARKERREKKESHSGDSEASSKRMPCSKRTSLFPVCNRKGAERPALALLQESKLSNVDVAKACAFLPSYLSDYIFIGAYGTRGGLVSAWDGSILNKTAYISRHHSLSITFDYALANLSFTVTNIYAPSDHAFTDDFLLELKDLHSQISGPWLLVGDFNLIRSPSEKNNDNFHASLAAKFNGVLDCLALLELPLLDRLFTWTNKRDSPVLARLDRAFINIEWNNSFPMSNLKSLTRTTSDHVPLIVSASTWVPKPNIFRFENSHLLDPSFLPTALAAWDTVAQPSDGVAALAVKLKKTRSLIKTWVKKKKLSRPLSEDCKFVIDLLDAKEEMGPLSSTELLLRNLVQIKFTSLQLQKAAYWKQRGKVRKIKLGIDNTHFFKAHASHNHRKTYIRSIKVDNMELADHASKALVMFDYYKSILGVSSYSEWRFDLYNLYQPAAWNCQQLVAPFTQTEILLAIRQMDRNSAPSPDGFGPGLPLSPYKVKKCDLHPMISRTEKYLSSWQACLLSYAERLILVNSILDSLPVYAMSAIKLPKGIVEDLDKLQRAFLWSGDDTCSGARCLVAWDSICVPKQYGGLGIKDIGRQNNSLLVKRLHHLYSSDSSWARWIWREHVDSNSADQKMIGPHWKSLVSLLPVLRDLTSVQIGDGQHTSFWHDRWCGDEILADKLRPLYTHSLCKTASVAQVLSGNLRDHFAPRLSTVAEEQILCLNNLLLAHIHGLVQDERRPRSSTGAAGFLKSKQIYLAGCKDLSPCANWKFVWDNKAPLKVQFFAWLLARERLPTKHNLHKKTIVQSPLCDLCSMAIETASHLCIHCPFAADFWGLLNIQINISSTEHLAALLPPPQIPVKHYKVFYLLCFWNLWNHRHDVVFRNEPLSLHRLLVKCIDDATLWAERLRFDDRHVVSAWKDVLSSSLRSMNM</sequence>
<dbReference type="InterPro" id="IPR036691">
    <property type="entry name" value="Endo/exonu/phosph_ase_sf"/>
</dbReference>
<accession>A0A0E0D6M1</accession>
<evidence type="ECO:0000313" key="5">
    <source>
        <dbReference type="Proteomes" id="UP000008021"/>
    </source>
</evidence>
<protein>
    <submittedName>
        <fullName evidence="4">Uncharacterized protein</fullName>
    </submittedName>
</protein>